<dbReference type="HOGENOM" id="CLU_2673477_0_0_1"/>
<evidence type="ECO:0000256" key="1">
    <source>
        <dbReference type="SAM" id="MobiDB-lite"/>
    </source>
</evidence>
<dbReference type="InParanoid" id="E3MWD4"/>
<sequence length="75" mass="8270">MIYSRTQQSQDKTRNDLFLSIELVEHLVDGVAVSLVADGFVVALSARTATTSTSDDWRGDGQKAEDEESQNIHSE</sequence>
<name>E3MWD4_CAERE</name>
<dbReference type="AlphaFoldDB" id="E3MWD4"/>
<keyword evidence="3" id="KW-1185">Reference proteome</keyword>
<organism evidence="3">
    <name type="scientific">Caenorhabditis remanei</name>
    <name type="common">Caenorhabditis vulgaris</name>
    <dbReference type="NCBI Taxonomy" id="31234"/>
    <lineage>
        <taxon>Eukaryota</taxon>
        <taxon>Metazoa</taxon>
        <taxon>Ecdysozoa</taxon>
        <taxon>Nematoda</taxon>
        <taxon>Chromadorea</taxon>
        <taxon>Rhabditida</taxon>
        <taxon>Rhabditina</taxon>
        <taxon>Rhabditomorpha</taxon>
        <taxon>Rhabditoidea</taxon>
        <taxon>Rhabditidae</taxon>
        <taxon>Peloderinae</taxon>
        <taxon>Caenorhabditis</taxon>
    </lineage>
</organism>
<dbReference type="EMBL" id="DS268487">
    <property type="protein sequence ID" value="EFP10627.1"/>
    <property type="molecule type" value="Genomic_DNA"/>
</dbReference>
<feature type="region of interest" description="Disordered" evidence="1">
    <location>
        <begin position="49"/>
        <end position="75"/>
    </location>
</feature>
<evidence type="ECO:0000313" key="3">
    <source>
        <dbReference type="Proteomes" id="UP000008281"/>
    </source>
</evidence>
<accession>E3MWD4</accession>
<gene>
    <name evidence="2" type="ORF">CRE_01170</name>
</gene>
<reference evidence="2" key="1">
    <citation type="submission" date="2007-07" db="EMBL/GenBank/DDBJ databases">
        <title>PCAP assembly of the Caenorhabditis remanei genome.</title>
        <authorList>
            <consortium name="The Caenorhabditis remanei Sequencing Consortium"/>
            <person name="Wilson R.K."/>
        </authorList>
    </citation>
    <scope>NUCLEOTIDE SEQUENCE [LARGE SCALE GENOMIC DNA]</scope>
    <source>
        <strain evidence="2">PB4641</strain>
    </source>
</reference>
<dbReference type="Proteomes" id="UP000008281">
    <property type="component" value="Unassembled WGS sequence"/>
</dbReference>
<feature type="compositionally biased region" description="Basic and acidic residues" evidence="1">
    <location>
        <begin position="55"/>
        <end position="64"/>
    </location>
</feature>
<proteinExistence type="predicted"/>
<protein>
    <submittedName>
        <fullName evidence="2">Uncharacterized protein</fullName>
    </submittedName>
</protein>
<evidence type="ECO:0000313" key="2">
    <source>
        <dbReference type="EMBL" id="EFP10627.1"/>
    </source>
</evidence>